<keyword evidence="2" id="KW-1185">Reference proteome</keyword>
<sequence length="262" mass="28737">MFDIFDWLGRRTSSGQDRDGSSVVRLDVTSGETSGDPYALLSARLGDYPPDTPLHRGDQRRLTREQRAENLAQFLARDAERIAILVSWLAREGLDGAAMLKGDDEALAEGRRIDAWLAGWVPKRAFDPMRGDPEVNAPRARWFASDRAGADVVFSFVSDLARLNATAITAADPLFSWTVVEDALDAAITGHAVGSARREPSDRYGHLCLVRDFSDGSVPVVLDMPLAVLDLLHGRMSPLGLPVPAEFPIWLPEIRSGAYARQ</sequence>
<reference evidence="1 2" key="1">
    <citation type="submission" date="2016-09" db="EMBL/GenBank/DDBJ databases">
        <title>Rhizobium sp. nov., a novel species isolated from the rice rhizosphere.</title>
        <authorList>
            <person name="Zhao J."/>
            <person name="Zhang X."/>
        </authorList>
    </citation>
    <scope>NUCLEOTIDE SEQUENCE [LARGE SCALE GENOMIC DNA]</scope>
    <source>
        <strain evidence="1 2">1.7048</strain>
    </source>
</reference>
<evidence type="ECO:0000313" key="1">
    <source>
        <dbReference type="EMBL" id="OLP62610.1"/>
    </source>
</evidence>
<protein>
    <submittedName>
        <fullName evidence="1">Uncharacterized protein</fullName>
    </submittedName>
</protein>
<dbReference type="AlphaFoldDB" id="A0A1Q9B3H8"/>
<proteinExistence type="predicted"/>
<name>A0A1Q9B3H8_9HYPH</name>
<gene>
    <name evidence="1" type="ORF">BJF93_12425</name>
</gene>
<accession>A0A1Q9B3H8</accession>
<dbReference type="EMBL" id="MKIP01000023">
    <property type="protein sequence ID" value="OLP62610.1"/>
    <property type="molecule type" value="Genomic_DNA"/>
</dbReference>
<dbReference type="Proteomes" id="UP000186364">
    <property type="component" value="Unassembled WGS sequence"/>
</dbReference>
<organism evidence="1 2">
    <name type="scientific">Xaviernesmea oryzae</name>
    <dbReference type="NCBI Taxonomy" id="464029"/>
    <lineage>
        <taxon>Bacteria</taxon>
        <taxon>Pseudomonadati</taxon>
        <taxon>Pseudomonadota</taxon>
        <taxon>Alphaproteobacteria</taxon>
        <taxon>Hyphomicrobiales</taxon>
        <taxon>Rhizobiaceae</taxon>
        <taxon>Rhizobium/Agrobacterium group</taxon>
        <taxon>Xaviernesmea</taxon>
    </lineage>
</organism>
<comment type="caution">
    <text evidence="1">The sequence shown here is derived from an EMBL/GenBank/DDBJ whole genome shotgun (WGS) entry which is preliminary data.</text>
</comment>
<evidence type="ECO:0000313" key="2">
    <source>
        <dbReference type="Proteomes" id="UP000186364"/>
    </source>
</evidence>